<dbReference type="EMBL" id="CP006272">
    <property type="protein sequence ID" value="AGZ43561.1"/>
    <property type="molecule type" value="Genomic_DNA"/>
</dbReference>
<keyword evidence="1" id="KW-1133">Transmembrane helix</keyword>
<dbReference type="RefSeq" id="WP_023364383.1">
    <property type="nucleotide sequence ID" value="NC_022657.1"/>
</dbReference>
<accession>U5W6M0</accession>
<dbReference type="KEGG" id="afs:AFR_26495"/>
<evidence type="ECO:0000256" key="1">
    <source>
        <dbReference type="SAM" id="Phobius"/>
    </source>
</evidence>
<dbReference type="STRING" id="1246995.AFR_26495"/>
<proteinExistence type="predicted"/>
<dbReference type="PATRIC" id="fig|1246995.3.peg.5371"/>
<dbReference type="AlphaFoldDB" id="U5W6M0"/>
<reference evidence="2 3" key="1">
    <citation type="journal article" date="2014" name="J. Biotechnol.">
        <title>Complete genome sequence of the actinobacterium Actinoplanes friuliensis HAG 010964, producer of the lipopeptide antibiotic friulimycin.</title>
        <authorList>
            <person name="Ruckert C."/>
            <person name="Szczepanowski R."/>
            <person name="Albersmeier A."/>
            <person name="Goesmann A."/>
            <person name="Fischer N."/>
            <person name="Steinkamper A."/>
            <person name="Puhler A."/>
            <person name="Biener R."/>
            <person name="Schwartz D."/>
            <person name="Kalinowski J."/>
        </authorList>
    </citation>
    <scope>NUCLEOTIDE SEQUENCE [LARGE SCALE GENOMIC DNA]</scope>
    <source>
        <strain evidence="2 3">DSM 7358</strain>
    </source>
</reference>
<dbReference type="Proteomes" id="UP000017746">
    <property type="component" value="Chromosome"/>
</dbReference>
<feature type="transmembrane region" description="Helical" evidence="1">
    <location>
        <begin position="140"/>
        <end position="160"/>
    </location>
</feature>
<sequence>MITAAGFLRSAALAFGWIPAALLTAPVVLDASEYGGYRPDSDDLVMAVTVLAAIAGLCLGYAAARRRTAPLAGLVLIVVAAVVCFVANDAVYRWIVPLAQDLREGGWGPLNVLAVVVAAAAGFGLGLFRKPREAPLSRRLLLVAAALTAVAGLVVVPEFVRVGGELSTSTFVPPGTTLIDGGQRATVQLDAGRHALFGYFGSEPCDLGRKLSRPSVEFTDNSDSIVTELLGTFELPQAGPVTVVCGGRPGERFEVGDLPVIRGPLSHLVYAPVGVPLGLGLLPGALLAAWALRRPRRS</sequence>
<keyword evidence="1" id="KW-0472">Membrane</keyword>
<feature type="transmembrane region" description="Helical" evidence="1">
    <location>
        <begin position="71"/>
        <end position="95"/>
    </location>
</feature>
<dbReference type="HOGENOM" id="CLU_932658_0_0_11"/>
<gene>
    <name evidence="2" type="ORF">AFR_26495</name>
</gene>
<organism evidence="2 3">
    <name type="scientific">Actinoplanes friuliensis DSM 7358</name>
    <dbReference type="NCBI Taxonomy" id="1246995"/>
    <lineage>
        <taxon>Bacteria</taxon>
        <taxon>Bacillati</taxon>
        <taxon>Actinomycetota</taxon>
        <taxon>Actinomycetes</taxon>
        <taxon>Micromonosporales</taxon>
        <taxon>Micromonosporaceae</taxon>
        <taxon>Actinoplanes</taxon>
    </lineage>
</organism>
<feature type="transmembrane region" description="Helical" evidence="1">
    <location>
        <begin position="44"/>
        <end position="64"/>
    </location>
</feature>
<name>U5W6M0_9ACTN</name>
<feature type="transmembrane region" description="Helical" evidence="1">
    <location>
        <begin position="268"/>
        <end position="292"/>
    </location>
</feature>
<keyword evidence="1" id="KW-0812">Transmembrane</keyword>
<evidence type="ECO:0000313" key="2">
    <source>
        <dbReference type="EMBL" id="AGZ43561.1"/>
    </source>
</evidence>
<dbReference type="OrthoDB" id="9984263at2"/>
<evidence type="ECO:0000313" key="3">
    <source>
        <dbReference type="Proteomes" id="UP000017746"/>
    </source>
</evidence>
<keyword evidence="3" id="KW-1185">Reference proteome</keyword>
<protein>
    <submittedName>
        <fullName evidence="2">Uncharacterized protein</fullName>
    </submittedName>
</protein>
<feature type="transmembrane region" description="Helical" evidence="1">
    <location>
        <begin position="107"/>
        <end position="128"/>
    </location>
</feature>